<proteinExistence type="predicted"/>
<dbReference type="PROSITE" id="PS50883">
    <property type="entry name" value="EAL"/>
    <property type="match status" value="1"/>
</dbReference>
<evidence type="ECO:0000259" key="2">
    <source>
        <dbReference type="PROSITE" id="PS50887"/>
    </source>
</evidence>
<dbReference type="SUPFAM" id="SSF141868">
    <property type="entry name" value="EAL domain-like"/>
    <property type="match status" value="1"/>
</dbReference>
<dbReference type="SMART" id="SM00267">
    <property type="entry name" value="GGDEF"/>
    <property type="match status" value="1"/>
</dbReference>
<dbReference type="PROSITE" id="PS50887">
    <property type="entry name" value="GGDEF"/>
    <property type="match status" value="1"/>
</dbReference>
<dbReference type="InterPro" id="IPR050706">
    <property type="entry name" value="Cyclic-di-GMP_PDE-like"/>
</dbReference>
<dbReference type="InterPro" id="IPR001633">
    <property type="entry name" value="EAL_dom"/>
</dbReference>
<evidence type="ECO:0000259" key="1">
    <source>
        <dbReference type="PROSITE" id="PS50883"/>
    </source>
</evidence>
<dbReference type="InterPro" id="IPR043128">
    <property type="entry name" value="Rev_trsase/Diguanyl_cyclase"/>
</dbReference>
<dbReference type="NCBIfam" id="TIGR00254">
    <property type="entry name" value="GGDEF"/>
    <property type="match status" value="1"/>
</dbReference>
<feature type="domain" description="EAL" evidence="1">
    <location>
        <begin position="412"/>
        <end position="668"/>
    </location>
</feature>
<keyword evidence="4" id="KW-1185">Reference proteome</keyword>
<gene>
    <name evidence="3" type="ORF">IF202_01220</name>
</gene>
<dbReference type="Gene3D" id="3.30.70.270">
    <property type="match status" value="1"/>
</dbReference>
<dbReference type="PANTHER" id="PTHR33121">
    <property type="entry name" value="CYCLIC DI-GMP PHOSPHODIESTERASE PDEF"/>
    <property type="match status" value="1"/>
</dbReference>
<comment type="caution">
    <text evidence="3">The sequence shown here is derived from an EMBL/GenBank/DDBJ whole genome shotgun (WGS) entry which is preliminary data.</text>
</comment>
<dbReference type="EMBL" id="JACYFC010000001">
    <property type="protein sequence ID" value="MBD5769658.1"/>
    <property type="molecule type" value="Genomic_DNA"/>
</dbReference>
<dbReference type="Pfam" id="PF00990">
    <property type="entry name" value="GGDEF"/>
    <property type="match status" value="1"/>
</dbReference>
<dbReference type="SMART" id="SM00052">
    <property type="entry name" value="EAL"/>
    <property type="match status" value="1"/>
</dbReference>
<dbReference type="InterPro" id="IPR035919">
    <property type="entry name" value="EAL_sf"/>
</dbReference>
<feature type="domain" description="GGDEF" evidence="2">
    <location>
        <begin position="268"/>
        <end position="400"/>
    </location>
</feature>
<dbReference type="Proteomes" id="UP000604161">
    <property type="component" value="Unassembled WGS sequence"/>
</dbReference>
<dbReference type="CDD" id="cd01949">
    <property type="entry name" value="GGDEF"/>
    <property type="match status" value="1"/>
</dbReference>
<evidence type="ECO:0000313" key="4">
    <source>
        <dbReference type="Proteomes" id="UP000604161"/>
    </source>
</evidence>
<dbReference type="Pfam" id="PF00563">
    <property type="entry name" value="EAL"/>
    <property type="match status" value="1"/>
</dbReference>
<name>A0ABR8NUD4_9GAMM</name>
<protein>
    <submittedName>
        <fullName evidence="3">Bifunctional diguanylate cyclase/phosphodiesterase</fullName>
    </submittedName>
</protein>
<accession>A0ABR8NUD4</accession>
<dbReference type="Gene3D" id="3.20.20.450">
    <property type="entry name" value="EAL domain"/>
    <property type="match status" value="1"/>
</dbReference>
<reference evidence="3 4" key="1">
    <citation type="submission" date="2020-09" db="EMBL/GenBank/DDBJ databases">
        <title>Marinomonas sp. nov., isolated from the cysticercosis algae of Qingdao, China.</title>
        <authorList>
            <person name="Sun X."/>
        </authorList>
    </citation>
    <scope>NUCLEOTIDE SEQUENCE [LARGE SCALE GENOMIC DNA]</scope>
    <source>
        <strain evidence="3 4">SM2066</strain>
    </source>
</reference>
<dbReference type="InterPro" id="IPR000160">
    <property type="entry name" value="GGDEF_dom"/>
</dbReference>
<evidence type="ECO:0000313" key="3">
    <source>
        <dbReference type="EMBL" id="MBD5769658.1"/>
    </source>
</evidence>
<sequence>MFLKNNFKLFLFLIVFTFSAVFLYRFGYFDTSLSIPVNDPNTVFSITSEDVTDSLVDENSDFKIQCSLDAVEKFNFCGVGIKLSNSMETGIDITRFDRLELELSYSAPVDRPRVKVSFRNYNPVYSTPTDFTSLKFNTITFDASKYDHSFIVSLDFFQVESWWIDQYNIDFKDSQTDFSNISRLDFLTYNMPVTGVYELNVKKVILRGERISEYDLFKLIFTAWLVIGFVVLLRQHNALKKRSITDLLTGLYNRRGIQQKLQKISSDNEVFMFYININEFKKINDTYGHNVGDKFLIYFSRLIEDKVKGFKGISHISRYSGDEFLIVFDNISETDMRMLAYSITAALKESVVIDPYKISVSISMGVSKTQAVKKNFDTLLARAGAAMYHVKSNNLLSFQEFDEPFSKNIYFKKKVSEFIKEALSNDEFYLNYMPIYDTKNLEIKAFEVLLRCSSESMKGTGPDVFIPIAEEYNLIRVIDLWVIESTFKNIKNNYDFLMKTPVVFCINISSEELKNPLFKKNLVRLLDEYEIPPEWIELELTETSFVEIDQKSIDVLSEIRTLGVNLSLDDFGTGYISFNQLINYPVNNLKIDKSFVDLLETENESGEMIVRAILSMADSYELHTIAEGVETAEQYAYLLELGCHYVQGYLLSKPLSWPLAKALLIEPNTENLKNLVKFS</sequence>
<dbReference type="InterPro" id="IPR029787">
    <property type="entry name" value="Nucleotide_cyclase"/>
</dbReference>
<organism evidence="3 4">
    <name type="scientific">Marinomonas colpomeniae</name>
    <dbReference type="NCBI Taxonomy" id="2774408"/>
    <lineage>
        <taxon>Bacteria</taxon>
        <taxon>Pseudomonadati</taxon>
        <taxon>Pseudomonadota</taxon>
        <taxon>Gammaproteobacteria</taxon>
        <taxon>Oceanospirillales</taxon>
        <taxon>Oceanospirillaceae</taxon>
        <taxon>Marinomonas</taxon>
    </lineage>
</organism>
<dbReference type="SUPFAM" id="SSF55073">
    <property type="entry name" value="Nucleotide cyclase"/>
    <property type="match status" value="1"/>
</dbReference>
<dbReference type="RefSeq" id="WP_191593048.1">
    <property type="nucleotide sequence ID" value="NZ_JACYFC010000001.1"/>
</dbReference>
<dbReference type="CDD" id="cd01948">
    <property type="entry name" value="EAL"/>
    <property type="match status" value="1"/>
</dbReference>
<dbReference type="PANTHER" id="PTHR33121:SF70">
    <property type="entry name" value="SIGNALING PROTEIN YKOW"/>
    <property type="match status" value="1"/>
</dbReference>